<dbReference type="AlphaFoldDB" id="A0A2G9HUK5"/>
<comment type="caution">
    <text evidence="6">The sequence shown here is derived from an EMBL/GenBank/DDBJ whole genome shotgun (WGS) entry which is preliminary data.</text>
</comment>
<keyword evidence="2" id="KW-0677">Repeat</keyword>
<dbReference type="SMART" id="SM00249">
    <property type="entry name" value="PHD"/>
    <property type="match status" value="3"/>
</dbReference>
<keyword evidence="1" id="KW-0479">Metal-binding</keyword>
<reference evidence="7" key="1">
    <citation type="journal article" date="2018" name="Gigascience">
        <title>Genome assembly of the Pink Ipe (Handroanthus impetiginosus, Bignoniaceae), a highly valued, ecologically keystone Neotropical timber forest tree.</title>
        <authorList>
            <person name="Silva-Junior O.B."/>
            <person name="Grattapaglia D."/>
            <person name="Novaes E."/>
            <person name="Collevatti R.G."/>
        </authorList>
    </citation>
    <scope>NUCLEOTIDE SEQUENCE [LARGE SCALE GENOMIC DNA]</scope>
    <source>
        <strain evidence="7">cv. UFG-1</strain>
    </source>
</reference>
<dbReference type="InterPro" id="IPR001965">
    <property type="entry name" value="Znf_PHD"/>
</dbReference>
<organism evidence="6 7">
    <name type="scientific">Handroanthus impetiginosus</name>
    <dbReference type="NCBI Taxonomy" id="429701"/>
    <lineage>
        <taxon>Eukaryota</taxon>
        <taxon>Viridiplantae</taxon>
        <taxon>Streptophyta</taxon>
        <taxon>Embryophyta</taxon>
        <taxon>Tracheophyta</taxon>
        <taxon>Spermatophyta</taxon>
        <taxon>Magnoliopsida</taxon>
        <taxon>eudicotyledons</taxon>
        <taxon>Gunneridae</taxon>
        <taxon>Pentapetalae</taxon>
        <taxon>asterids</taxon>
        <taxon>lamiids</taxon>
        <taxon>Lamiales</taxon>
        <taxon>Bignoniaceae</taxon>
        <taxon>Crescentiina</taxon>
        <taxon>Tabebuia alliance</taxon>
        <taxon>Handroanthus</taxon>
    </lineage>
</organism>
<evidence type="ECO:0000256" key="3">
    <source>
        <dbReference type="ARBA" id="ARBA00022771"/>
    </source>
</evidence>
<feature type="domain" description="Zinc finger PHD-type" evidence="5">
    <location>
        <begin position="491"/>
        <end position="563"/>
    </location>
</feature>
<evidence type="ECO:0000256" key="2">
    <source>
        <dbReference type="ARBA" id="ARBA00022737"/>
    </source>
</evidence>
<evidence type="ECO:0000313" key="7">
    <source>
        <dbReference type="Proteomes" id="UP000231279"/>
    </source>
</evidence>
<dbReference type="PANTHER" id="PTHR32410">
    <property type="entry name" value="CYSTEINE/HISTIDINE-RICH C1 DOMAIN FAMILY PROTEIN"/>
    <property type="match status" value="1"/>
</dbReference>
<evidence type="ECO:0000259" key="5">
    <source>
        <dbReference type="SMART" id="SM00249"/>
    </source>
</evidence>
<dbReference type="PANTHER" id="PTHR32410:SF216">
    <property type="entry name" value="PHORBOL-ESTER_DAG-TYPE DOMAIN-CONTAINING PROTEIN"/>
    <property type="match status" value="1"/>
</dbReference>
<evidence type="ECO:0000256" key="4">
    <source>
        <dbReference type="ARBA" id="ARBA00022833"/>
    </source>
</evidence>
<dbReference type="EMBL" id="NKXS01000987">
    <property type="protein sequence ID" value="PIN21208.1"/>
    <property type="molecule type" value="Genomic_DNA"/>
</dbReference>
<dbReference type="GO" id="GO:0008270">
    <property type="term" value="F:zinc ion binding"/>
    <property type="evidence" value="ECO:0007669"/>
    <property type="project" value="UniProtKB-KW"/>
</dbReference>
<dbReference type="InterPro" id="IPR004146">
    <property type="entry name" value="DC1"/>
</dbReference>
<gene>
    <name evidence="6" type="ORF">CDL12_06089</name>
</gene>
<feature type="domain" description="Zinc finger PHD-type" evidence="5">
    <location>
        <begin position="159"/>
        <end position="229"/>
    </location>
</feature>
<name>A0A2G9HUK5_9LAMI</name>
<dbReference type="Pfam" id="PF03107">
    <property type="entry name" value="C1_2"/>
    <property type="match status" value="4"/>
</dbReference>
<dbReference type="InterPro" id="IPR046349">
    <property type="entry name" value="C1-like_sf"/>
</dbReference>
<dbReference type="OrthoDB" id="938199at2759"/>
<dbReference type="Proteomes" id="UP000231279">
    <property type="component" value="Unassembled WGS sequence"/>
</dbReference>
<keyword evidence="4" id="KW-0862">Zinc</keyword>
<dbReference type="InterPro" id="IPR053192">
    <property type="entry name" value="Vacuole_Formation_Reg"/>
</dbReference>
<feature type="domain" description="Zinc finger PHD-type" evidence="5">
    <location>
        <begin position="25"/>
        <end position="91"/>
    </location>
</feature>
<protein>
    <recommendedName>
        <fullName evidence="5">Zinc finger PHD-type domain-containing protein</fullName>
    </recommendedName>
</protein>
<sequence>MEGGLEHYSLHEHPLIYNDDQQEAWCSSACGLPLLLSPSYRCNNDDCSFFLHNACRRLPQELNCVLKDGVNYSLALVVKPPNEEWECDVCRKFMCKINSIAYCGTSPNPQIRFPSHIMSRIRTTIHVHPLCAPFPLEIKSRHDSHEHELVAMRREAQLLCDACGEEHKGLFFSCKEYSCDFFIHKDCAILPRIIDSVVHDHLLAFSYSAFGTVFDPITSKFLRRCQICRKLFRRTAAYYCQHCSKTIHLNCAISSDKNTVYQPVQLPLEDGAHKSLFIHTMLNKKGIVKNEEDDKLSIEKYHEHPNLIFHDNINIDDDYKDYSSSFCNICIQPLITSHPFYSCQEPGCDFLLHKHSREFSSLFECFFCGQPCNGFGYEFDIKEYEMYFFSSTRQVFTADVECASFPRAIKHRLHHGQHILVFIPGVKLPFACCSNINPNRSRIAYKCISCDFMIHAACALLPAKVNHKFDEHPLQLSKSSTNHVSASKHCFCEICEDDIDTNFWFYHCKMCDQFFHIKCIPSVGSLSKIKFGGTHVIPRHLSDHPVTYTRMLNIGDQRCGECKRLIQGFTDSIALQCSKCCYWVHHPCAFPLGHEI</sequence>
<dbReference type="STRING" id="429701.A0A2G9HUK5"/>
<accession>A0A2G9HUK5</accession>
<evidence type="ECO:0000256" key="1">
    <source>
        <dbReference type="ARBA" id="ARBA00022723"/>
    </source>
</evidence>
<proteinExistence type="predicted"/>
<evidence type="ECO:0000313" key="6">
    <source>
        <dbReference type="EMBL" id="PIN21208.1"/>
    </source>
</evidence>
<keyword evidence="3" id="KW-0863">Zinc-finger</keyword>
<dbReference type="SUPFAM" id="SSF57889">
    <property type="entry name" value="Cysteine-rich domain"/>
    <property type="match status" value="4"/>
</dbReference>
<keyword evidence="7" id="KW-1185">Reference proteome</keyword>